<evidence type="ECO:0000256" key="3">
    <source>
        <dbReference type="ARBA" id="ARBA00022989"/>
    </source>
</evidence>
<gene>
    <name evidence="7" type="primary">20212360</name>
    <name evidence="6" type="ORF">HELRODRAFT_192675</name>
</gene>
<keyword evidence="2 5" id="KW-0812">Transmembrane</keyword>
<dbReference type="KEGG" id="hro:HELRODRAFT_192675"/>
<evidence type="ECO:0000313" key="7">
    <source>
        <dbReference type="EnsemblMetazoa" id="HelroP192675"/>
    </source>
</evidence>
<reference evidence="8" key="1">
    <citation type="submission" date="2012-12" db="EMBL/GenBank/DDBJ databases">
        <authorList>
            <person name="Hellsten U."/>
            <person name="Grimwood J."/>
            <person name="Chapman J.A."/>
            <person name="Shapiro H."/>
            <person name="Aerts A."/>
            <person name="Otillar R.P."/>
            <person name="Terry A.Y."/>
            <person name="Boore J.L."/>
            <person name="Simakov O."/>
            <person name="Marletaz F."/>
            <person name="Cho S.-J."/>
            <person name="Edsinger-Gonzales E."/>
            <person name="Havlak P."/>
            <person name="Kuo D.-H."/>
            <person name="Larsson T."/>
            <person name="Lv J."/>
            <person name="Arendt D."/>
            <person name="Savage R."/>
            <person name="Osoegawa K."/>
            <person name="de Jong P."/>
            <person name="Lindberg D.R."/>
            <person name="Seaver E.C."/>
            <person name="Weisblat D.A."/>
            <person name="Putnam N.H."/>
            <person name="Grigoriev I.V."/>
            <person name="Rokhsar D.S."/>
        </authorList>
    </citation>
    <scope>NUCLEOTIDE SEQUENCE</scope>
</reference>
<dbReference type="GeneID" id="20212360"/>
<dbReference type="Pfam" id="PF13903">
    <property type="entry name" value="Claudin_2"/>
    <property type="match status" value="1"/>
</dbReference>
<dbReference type="Proteomes" id="UP000015101">
    <property type="component" value="Unassembled WGS sequence"/>
</dbReference>
<evidence type="ECO:0000256" key="1">
    <source>
        <dbReference type="ARBA" id="ARBA00004141"/>
    </source>
</evidence>
<sequence length="227" mass="25832">MILTGTALTSSIIVCVVLTAICHLIALVSPYWLVSSLATSSSDSQEKPDFSNLGLWTICFEKFVHPYELPPKEYFECHSLASEELSNIVQWLVPNWLFVCRKLAITSTVTMTLSTVMTVFLLLWSSYQRLDKFSQRRLELLTTVAQYVTPVCLIVSSILLLLTVSIFSDNAKRHQHHEFWLLGSDDVESFDLHLSMSWVFELLAFVTSCLTSALVVWFLILKSRDEI</sequence>
<evidence type="ECO:0000313" key="6">
    <source>
        <dbReference type="EMBL" id="ESN99972.1"/>
    </source>
</evidence>
<evidence type="ECO:0000256" key="5">
    <source>
        <dbReference type="SAM" id="Phobius"/>
    </source>
</evidence>
<comment type="subcellular location">
    <subcellularLocation>
        <location evidence="1">Membrane</location>
        <topology evidence="1">Multi-pass membrane protein</topology>
    </subcellularLocation>
</comment>
<feature type="transmembrane region" description="Helical" evidence="5">
    <location>
        <begin position="144"/>
        <end position="167"/>
    </location>
</feature>
<name>T1FU64_HELRO</name>
<dbReference type="PANTHER" id="PTHR21284">
    <property type="entry name" value="EG:80H7.2 PROTEIN"/>
    <property type="match status" value="1"/>
</dbReference>
<accession>T1FU64</accession>
<reference evidence="6 8" key="2">
    <citation type="journal article" date="2013" name="Nature">
        <title>Insights into bilaterian evolution from three spiralian genomes.</title>
        <authorList>
            <person name="Simakov O."/>
            <person name="Marletaz F."/>
            <person name="Cho S.J."/>
            <person name="Edsinger-Gonzales E."/>
            <person name="Havlak P."/>
            <person name="Hellsten U."/>
            <person name="Kuo D.H."/>
            <person name="Larsson T."/>
            <person name="Lv J."/>
            <person name="Arendt D."/>
            <person name="Savage R."/>
            <person name="Osoegawa K."/>
            <person name="de Jong P."/>
            <person name="Grimwood J."/>
            <person name="Chapman J.A."/>
            <person name="Shapiro H."/>
            <person name="Aerts A."/>
            <person name="Otillar R.P."/>
            <person name="Terry A.Y."/>
            <person name="Boore J.L."/>
            <person name="Grigoriev I.V."/>
            <person name="Lindberg D.R."/>
            <person name="Seaver E.C."/>
            <person name="Weisblat D.A."/>
            <person name="Putnam N.H."/>
            <person name="Rokhsar D.S."/>
        </authorList>
    </citation>
    <scope>NUCLEOTIDE SEQUENCE</scope>
</reference>
<dbReference type="HOGENOM" id="CLU_086785_1_0_1"/>
<keyword evidence="3 5" id="KW-1133">Transmembrane helix</keyword>
<feature type="transmembrane region" description="Helical" evidence="5">
    <location>
        <begin position="198"/>
        <end position="221"/>
    </location>
</feature>
<feature type="transmembrane region" description="Helical" evidence="5">
    <location>
        <begin position="103"/>
        <end position="124"/>
    </location>
</feature>
<dbReference type="InterPro" id="IPR004031">
    <property type="entry name" value="PMP22/EMP/MP20/Claudin"/>
</dbReference>
<evidence type="ECO:0000256" key="4">
    <source>
        <dbReference type="ARBA" id="ARBA00023136"/>
    </source>
</evidence>
<dbReference type="CTD" id="20212360"/>
<dbReference type="AlphaFoldDB" id="T1FU64"/>
<dbReference type="EMBL" id="KB097026">
    <property type="protein sequence ID" value="ESN99972.1"/>
    <property type="molecule type" value="Genomic_DNA"/>
</dbReference>
<feature type="transmembrane region" description="Helical" evidence="5">
    <location>
        <begin position="12"/>
        <end position="33"/>
    </location>
</feature>
<dbReference type="EMBL" id="AMQM01005601">
    <property type="status" value="NOT_ANNOTATED_CDS"/>
    <property type="molecule type" value="Genomic_DNA"/>
</dbReference>
<dbReference type="GO" id="GO:0016020">
    <property type="term" value="C:membrane"/>
    <property type="evidence" value="ECO:0007669"/>
    <property type="project" value="UniProtKB-SubCell"/>
</dbReference>
<dbReference type="EnsemblMetazoa" id="HelroT192675">
    <property type="protein sequence ID" value="HelroP192675"/>
    <property type="gene ID" value="HelroG192675"/>
</dbReference>
<organism evidence="7 8">
    <name type="scientific">Helobdella robusta</name>
    <name type="common">Californian leech</name>
    <dbReference type="NCBI Taxonomy" id="6412"/>
    <lineage>
        <taxon>Eukaryota</taxon>
        <taxon>Metazoa</taxon>
        <taxon>Spiralia</taxon>
        <taxon>Lophotrochozoa</taxon>
        <taxon>Annelida</taxon>
        <taxon>Clitellata</taxon>
        <taxon>Hirudinea</taxon>
        <taxon>Rhynchobdellida</taxon>
        <taxon>Glossiphoniidae</taxon>
        <taxon>Helobdella</taxon>
    </lineage>
</organism>
<evidence type="ECO:0000256" key="2">
    <source>
        <dbReference type="ARBA" id="ARBA00022692"/>
    </source>
</evidence>
<dbReference type="RefSeq" id="XP_009021981.1">
    <property type="nucleotide sequence ID" value="XM_009023733.1"/>
</dbReference>
<dbReference type="PANTHER" id="PTHR21284:SF12">
    <property type="entry name" value="EG:80H7.2 PROTEIN"/>
    <property type="match status" value="1"/>
</dbReference>
<keyword evidence="4 5" id="KW-0472">Membrane</keyword>
<dbReference type="InParanoid" id="T1FU64"/>
<protein>
    <submittedName>
        <fullName evidence="6 7">Uncharacterized protein</fullName>
    </submittedName>
</protein>
<keyword evidence="8" id="KW-1185">Reference proteome</keyword>
<dbReference type="Gene3D" id="1.20.140.150">
    <property type="match status" value="1"/>
</dbReference>
<proteinExistence type="predicted"/>
<dbReference type="OrthoDB" id="10062378at2759"/>
<evidence type="ECO:0000313" key="8">
    <source>
        <dbReference type="Proteomes" id="UP000015101"/>
    </source>
</evidence>
<reference evidence="7" key="3">
    <citation type="submission" date="2015-06" db="UniProtKB">
        <authorList>
            <consortium name="EnsemblMetazoa"/>
        </authorList>
    </citation>
    <scope>IDENTIFICATION</scope>
</reference>